<evidence type="ECO:0000313" key="4">
    <source>
        <dbReference type="Proteomes" id="UP000240608"/>
    </source>
</evidence>
<evidence type="ECO:0000256" key="1">
    <source>
        <dbReference type="ARBA" id="ARBA00022801"/>
    </source>
</evidence>
<dbReference type="InterPro" id="IPR029033">
    <property type="entry name" value="His_PPase_superfam"/>
</dbReference>
<dbReference type="CDD" id="cd07067">
    <property type="entry name" value="HP_PGM_like"/>
    <property type="match status" value="1"/>
</dbReference>
<dbReference type="EMBL" id="PYVU01000058">
    <property type="protein sequence ID" value="PTB96278.1"/>
    <property type="molecule type" value="Genomic_DNA"/>
</dbReference>
<keyword evidence="1" id="KW-0378">Hydrolase</keyword>
<dbReference type="InterPro" id="IPR051021">
    <property type="entry name" value="Mito_Ser/Thr_phosphatase"/>
</dbReference>
<dbReference type="GO" id="GO:0016787">
    <property type="term" value="F:hydrolase activity"/>
    <property type="evidence" value="ECO:0007669"/>
    <property type="project" value="UniProtKB-KW"/>
</dbReference>
<feature type="binding site" evidence="2">
    <location>
        <position position="59"/>
    </location>
    <ligand>
        <name>substrate</name>
    </ligand>
</feature>
<protein>
    <submittedName>
        <fullName evidence="3">Phosphohistidine phosphatase</fullName>
    </submittedName>
</protein>
<proteinExistence type="predicted"/>
<dbReference type="Pfam" id="PF00300">
    <property type="entry name" value="His_Phos_1"/>
    <property type="match status" value="1"/>
</dbReference>
<evidence type="ECO:0000313" key="3">
    <source>
        <dbReference type="EMBL" id="PTB96278.1"/>
    </source>
</evidence>
<gene>
    <name evidence="3" type="ORF">C9994_08080</name>
</gene>
<accession>A0A2T4DRB7</accession>
<comment type="caution">
    <text evidence="3">The sequence shown here is derived from an EMBL/GenBank/DDBJ whole genome shotgun (WGS) entry which is preliminary data.</text>
</comment>
<reference evidence="3 4" key="1">
    <citation type="submission" date="2018-03" db="EMBL/GenBank/DDBJ databases">
        <title>Cross-interface Injection: A General Nanoliter Liquid Handling Method Applied to Single Cells Genome Amplification Automated Nanoliter Liquid Handling Applied to Single Cell Multiple Displacement Amplification.</title>
        <authorList>
            <person name="Yun J."/>
            <person name="Xu P."/>
            <person name="Xu J."/>
            <person name="Dai X."/>
            <person name="Wang Y."/>
            <person name="Zheng X."/>
            <person name="Cao C."/>
            <person name="Yi Q."/>
            <person name="Zhu Y."/>
            <person name="Wang L."/>
            <person name="Dong Z."/>
            <person name="Huang Y."/>
            <person name="Huang L."/>
            <person name="Du W."/>
        </authorList>
    </citation>
    <scope>NUCLEOTIDE SEQUENCE [LARGE SCALE GENOMIC DNA]</scope>
    <source>
        <strain evidence="3 4">Z-D1-2</strain>
    </source>
</reference>
<dbReference type="Gene3D" id="3.40.50.1240">
    <property type="entry name" value="Phosphoglycerate mutase-like"/>
    <property type="match status" value="1"/>
</dbReference>
<dbReference type="Proteomes" id="UP000240608">
    <property type="component" value="Unassembled WGS sequence"/>
</dbReference>
<dbReference type="AlphaFoldDB" id="A0A2T4DRB7"/>
<sequence>MVKELYLVRHGQAEPQSGSTKDFQRQLTSKGYQDASKIGLYLKSKEFYPDIILHSSSVRTTDTVNRINEQLGIDLDHIESSEEIYEASVLILLRVISEIPAELRSAIIVGHNPSITYLSEYITGAEIGHVGTAGMVHIQIPFTSWSEVSEKNCDFIEYISPEDIY</sequence>
<evidence type="ECO:0000256" key="2">
    <source>
        <dbReference type="PIRSR" id="PIRSR613078-2"/>
    </source>
</evidence>
<dbReference type="PANTHER" id="PTHR20935:SF1">
    <property type="entry name" value="SLL1549 PROTEIN"/>
    <property type="match status" value="1"/>
</dbReference>
<dbReference type="SUPFAM" id="SSF53254">
    <property type="entry name" value="Phosphoglycerate mutase-like"/>
    <property type="match status" value="1"/>
</dbReference>
<dbReference type="InterPro" id="IPR013078">
    <property type="entry name" value="His_Pase_superF_clade-1"/>
</dbReference>
<name>A0A2T4DRB7_9BACT</name>
<dbReference type="PANTHER" id="PTHR20935">
    <property type="entry name" value="PHOSPHOGLYCERATE MUTASE-RELATED"/>
    <property type="match status" value="1"/>
</dbReference>
<dbReference type="SMART" id="SM00855">
    <property type="entry name" value="PGAM"/>
    <property type="match status" value="1"/>
</dbReference>
<organism evidence="3 4">
    <name type="scientific">Marivirga lumbricoides</name>
    <dbReference type="NCBI Taxonomy" id="1046115"/>
    <lineage>
        <taxon>Bacteria</taxon>
        <taxon>Pseudomonadati</taxon>
        <taxon>Bacteroidota</taxon>
        <taxon>Cytophagia</taxon>
        <taxon>Cytophagales</taxon>
        <taxon>Marivirgaceae</taxon>
        <taxon>Marivirga</taxon>
    </lineage>
</organism>